<feature type="transmembrane region" description="Helical" evidence="1">
    <location>
        <begin position="26"/>
        <end position="46"/>
    </location>
</feature>
<dbReference type="SUPFAM" id="SSF47699">
    <property type="entry name" value="Bifunctional inhibitor/lipid-transfer protein/seed storage 2S albumin"/>
    <property type="match status" value="1"/>
</dbReference>
<dbReference type="InterPro" id="IPR016140">
    <property type="entry name" value="Bifunc_inhib/LTP/seed_store"/>
</dbReference>
<evidence type="ECO:0000259" key="2">
    <source>
        <dbReference type="Pfam" id="PF14368"/>
    </source>
</evidence>
<keyword evidence="1" id="KW-1133">Transmembrane helix</keyword>
<name>A0A067EU03_CITSI</name>
<dbReference type="Pfam" id="PF14368">
    <property type="entry name" value="LTP_2"/>
    <property type="match status" value="1"/>
</dbReference>
<dbReference type="GO" id="GO:0009627">
    <property type="term" value="P:systemic acquired resistance"/>
    <property type="evidence" value="ECO:0007669"/>
    <property type="project" value="InterPro"/>
</dbReference>
<feature type="non-terminal residue" evidence="3">
    <location>
        <position position="1"/>
    </location>
</feature>
<sequence length="136" mass="15310">ECNASKLQVKVTERTIILEMGMGNKLAVVLMMAAMTVAAAAVPVMVESTWDQAAGYYCTRRIEPIRWRCLQEDLTKPNPECCMSLLGVCNTDCWCSSQFSDVVRSLQIDYDLAMALPSRCNLRYVRPRCADYTLLN</sequence>
<dbReference type="Gene3D" id="1.10.110.10">
    <property type="entry name" value="Plant lipid-transfer and hydrophobic proteins"/>
    <property type="match status" value="1"/>
</dbReference>
<dbReference type="EMBL" id="KK784947">
    <property type="protein sequence ID" value="KDO58583.1"/>
    <property type="molecule type" value="Genomic_DNA"/>
</dbReference>
<dbReference type="GO" id="GO:0005504">
    <property type="term" value="F:fatty acid binding"/>
    <property type="evidence" value="ECO:0007669"/>
    <property type="project" value="InterPro"/>
</dbReference>
<dbReference type="PANTHER" id="PTHR33122">
    <property type="entry name" value="LIPID BINDING PROTEIN-RELATED"/>
    <property type="match status" value="1"/>
</dbReference>
<keyword evidence="4" id="KW-1185">Reference proteome</keyword>
<dbReference type="AlphaFoldDB" id="A0A067EU03"/>
<dbReference type="PANTHER" id="PTHR33122:SF60">
    <property type="entry name" value="LIPID-TRANSFER PROTEIN DIR1-RELATED"/>
    <property type="match status" value="1"/>
</dbReference>
<proteinExistence type="predicted"/>
<gene>
    <name evidence="3" type="ORF">CISIN_1g037710mg</name>
</gene>
<evidence type="ECO:0000313" key="4">
    <source>
        <dbReference type="Proteomes" id="UP000027120"/>
    </source>
</evidence>
<evidence type="ECO:0000256" key="1">
    <source>
        <dbReference type="SAM" id="Phobius"/>
    </source>
</evidence>
<dbReference type="Proteomes" id="UP000027120">
    <property type="component" value="Unassembled WGS sequence"/>
</dbReference>
<protein>
    <recommendedName>
        <fullName evidence="2">Bifunctional inhibitor/plant lipid transfer protein/seed storage helical domain-containing protein</fullName>
    </recommendedName>
</protein>
<feature type="domain" description="Bifunctional inhibitor/plant lipid transfer protein/seed storage helical" evidence="2">
    <location>
        <begin position="41"/>
        <end position="126"/>
    </location>
</feature>
<keyword evidence="1" id="KW-0472">Membrane</keyword>
<organism evidence="3 4">
    <name type="scientific">Citrus sinensis</name>
    <name type="common">Sweet orange</name>
    <name type="synonym">Citrus aurantium var. sinensis</name>
    <dbReference type="NCBI Taxonomy" id="2711"/>
    <lineage>
        <taxon>Eukaryota</taxon>
        <taxon>Viridiplantae</taxon>
        <taxon>Streptophyta</taxon>
        <taxon>Embryophyta</taxon>
        <taxon>Tracheophyta</taxon>
        <taxon>Spermatophyta</taxon>
        <taxon>Magnoliopsida</taxon>
        <taxon>eudicotyledons</taxon>
        <taxon>Gunneridae</taxon>
        <taxon>Pentapetalae</taxon>
        <taxon>rosids</taxon>
        <taxon>malvids</taxon>
        <taxon>Sapindales</taxon>
        <taxon>Rutaceae</taxon>
        <taxon>Aurantioideae</taxon>
        <taxon>Citrus</taxon>
    </lineage>
</organism>
<dbReference type="InterPro" id="IPR036312">
    <property type="entry name" value="Bifun_inhib/LTP/seed_sf"/>
</dbReference>
<evidence type="ECO:0000313" key="3">
    <source>
        <dbReference type="EMBL" id="KDO58583.1"/>
    </source>
</evidence>
<dbReference type="InterPro" id="IPR039265">
    <property type="entry name" value="DIR1-like"/>
</dbReference>
<keyword evidence="1" id="KW-0812">Transmembrane</keyword>
<accession>A0A067EU03</accession>
<reference evidence="3 4" key="1">
    <citation type="submission" date="2014-04" db="EMBL/GenBank/DDBJ databases">
        <authorList>
            <consortium name="International Citrus Genome Consortium"/>
            <person name="Gmitter F."/>
            <person name="Chen C."/>
            <person name="Farmerie W."/>
            <person name="Harkins T."/>
            <person name="Desany B."/>
            <person name="Mohiuddin M."/>
            <person name="Kodira C."/>
            <person name="Borodovsky M."/>
            <person name="Lomsadze A."/>
            <person name="Burns P."/>
            <person name="Jenkins J."/>
            <person name="Prochnik S."/>
            <person name="Shu S."/>
            <person name="Chapman J."/>
            <person name="Pitluck S."/>
            <person name="Schmutz J."/>
            <person name="Rokhsar D."/>
        </authorList>
    </citation>
    <scope>NUCLEOTIDE SEQUENCE</scope>
</reference>